<evidence type="ECO:0000313" key="1">
    <source>
        <dbReference type="EMBL" id="MCI17598.1"/>
    </source>
</evidence>
<sequence>MSFCLLPDFEKWEIVEPRGIPNCGHSENSGLWVAEWLNMQQSFNEQIIGVLEDRPVRMKMTLRLLTGPHNGLRRVIETKASEYWNMHTDGTP</sequence>
<keyword evidence="1" id="KW-0378">Hydrolase</keyword>
<accession>A0A392Q0K4</accession>
<comment type="caution">
    <text evidence="1">The sequence shown here is derived from an EMBL/GenBank/DDBJ whole genome shotgun (WGS) entry which is preliminary data.</text>
</comment>
<name>A0A392Q0K4_9FABA</name>
<dbReference type="EMBL" id="LXQA010106185">
    <property type="protein sequence ID" value="MCI17598.1"/>
    <property type="molecule type" value="Genomic_DNA"/>
</dbReference>
<dbReference type="AlphaFoldDB" id="A0A392Q0K4"/>
<dbReference type="GO" id="GO:0008233">
    <property type="term" value="F:peptidase activity"/>
    <property type="evidence" value="ECO:0007669"/>
    <property type="project" value="UniProtKB-KW"/>
</dbReference>
<evidence type="ECO:0000313" key="2">
    <source>
        <dbReference type="Proteomes" id="UP000265520"/>
    </source>
</evidence>
<dbReference type="GO" id="GO:0006508">
    <property type="term" value="P:proteolysis"/>
    <property type="evidence" value="ECO:0007669"/>
    <property type="project" value="UniProtKB-KW"/>
</dbReference>
<protein>
    <submittedName>
        <fullName evidence="1">Ulp1 protease family carboxy-terminal domain protein</fullName>
    </submittedName>
</protein>
<keyword evidence="2" id="KW-1185">Reference proteome</keyword>
<keyword evidence="1" id="KW-0645">Protease</keyword>
<reference evidence="1 2" key="1">
    <citation type="journal article" date="2018" name="Front. Plant Sci.">
        <title>Red Clover (Trifolium pratense) and Zigzag Clover (T. medium) - A Picture of Genomic Similarities and Differences.</title>
        <authorList>
            <person name="Dluhosova J."/>
            <person name="Istvanek J."/>
            <person name="Nedelnik J."/>
            <person name="Repkova J."/>
        </authorList>
    </citation>
    <scope>NUCLEOTIDE SEQUENCE [LARGE SCALE GENOMIC DNA]</scope>
    <source>
        <strain evidence="2">cv. 10/8</strain>
        <tissue evidence="1">Leaf</tissue>
    </source>
</reference>
<dbReference type="Proteomes" id="UP000265520">
    <property type="component" value="Unassembled WGS sequence"/>
</dbReference>
<organism evidence="1 2">
    <name type="scientific">Trifolium medium</name>
    <dbReference type="NCBI Taxonomy" id="97028"/>
    <lineage>
        <taxon>Eukaryota</taxon>
        <taxon>Viridiplantae</taxon>
        <taxon>Streptophyta</taxon>
        <taxon>Embryophyta</taxon>
        <taxon>Tracheophyta</taxon>
        <taxon>Spermatophyta</taxon>
        <taxon>Magnoliopsida</taxon>
        <taxon>eudicotyledons</taxon>
        <taxon>Gunneridae</taxon>
        <taxon>Pentapetalae</taxon>
        <taxon>rosids</taxon>
        <taxon>fabids</taxon>
        <taxon>Fabales</taxon>
        <taxon>Fabaceae</taxon>
        <taxon>Papilionoideae</taxon>
        <taxon>50 kb inversion clade</taxon>
        <taxon>NPAAA clade</taxon>
        <taxon>Hologalegina</taxon>
        <taxon>IRL clade</taxon>
        <taxon>Trifolieae</taxon>
        <taxon>Trifolium</taxon>
    </lineage>
</organism>
<proteinExistence type="predicted"/>